<protein>
    <recommendedName>
        <fullName evidence="6">Ribose 1,5-bisphosphate phosphokinase PhnN</fullName>
        <ecNumber evidence="6">2.7.4.23</ecNumber>
    </recommendedName>
    <alternativeName>
        <fullName evidence="6">Ribose 1,5-bisphosphokinase</fullName>
    </alternativeName>
</protein>
<keyword evidence="3 6" id="KW-0808">Transferase</keyword>
<dbReference type="InterPro" id="IPR012699">
    <property type="entry name" value="PhnN"/>
</dbReference>
<comment type="similarity">
    <text evidence="6">Belongs to the ribose 1,5-bisphosphokinase family.</text>
</comment>
<dbReference type="SUPFAM" id="SSF52540">
    <property type="entry name" value="P-loop containing nucleoside triphosphate hydrolases"/>
    <property type="match status" value="1"/>
</dbReference>
<evidence type="ECO:0000256" key="1">
    <source>
        <dbReference type="ARBA" id="ARBA00000373"/>
    </source>
</evidence>
<comment type="catalytic activity">
    <reaction evidence="1 6">
        <text>alpha-D-ribose 1,5-bisphosphate + ATP = 5-phospho-alpha-D-ribose 1-diphosphate + ADP</text>
        <dbReference type="Rhea" id="RHEA:20109"/>
        <dbReference type="ChEBI" id="CHEBI:30616"/>
        <dbReference type="ChEBI" id="CHEBI:58017"/>
        <dbReference type="ChEBI" id="CHEBI:68688"/>
        <dbReference type="ChEBI" id="CHEBI:456216"/>
        <dbReference type="EC" id="2.7.4.23"/>
    </reaction>
</comment>
<evidence type="ECO:0000256" key="5">
    <source>
        <dbReference type="ARBA" id="ARBA00022840"/>
    </source>
</evidence>
<keyword evidence="5 6" id="KW-0067">ATP-binding</keyword>
<comment type="function">
    <text evidence="6">Catalyzes the phosphorylation of ribose 1,5-bisphosphate to 5-phospho-D-ribosyl alpha-1-diphosphate (PRPP).</text>
</comment>
<dbReference type="RefSeq" id="WP_058377165.1">
    <property type="nucleotide sequence ID" value="NZ_CP013480.3"/>
</dbReference>
<dbReference type="HAMAP" id="MF_00836">
    <property type="entry name" value="PhnN"/>
    <property type="match status" value="1"/>
</dbReference>
<dbReference type="EC" id="2.7.4.23" evidence="6"/>
<evidence type="ECO:0000313" key="7">
    <source>
        <dbReference type="EMBL" id="ALS60248.1"/>
    </source>
</evidence>
<reference evidence="8" key="1">
    <citation type="submission" date="2015-12" db="EMBL/GenBank/DDBJ databases">
        <title>Complete genome sequence of Pandoraea norimbergensis DSM 11628.</title>
        <authorList>
            <person name="Ee R."/>
            <person name="Lim Y.-L."/>
            <person name="Yong D."/>
            <person name="Yin W.-F."/>
            <person name="Chan K.-G."/>
        </authorList>
    </citation>
    <scope>NUCLEOTIDE SEQUENCE [LARGE SCALE GENOMIC DNA]</scope>
    <source>
        <strain evidence="8">DSM 11628</strain>
    </source>
</reference>
<evidence type="ECO:0000256" key="4">
    <source>
        <dbReference type="ARBA" id="ARBA00022741"/>
    </source>
</evidence>
<evidence type="ECO:0000256" key="3">
    <source>
        <dbReference type="ARBA" id="ARBA00022679"/>
    </source>
</evidence>
<name>A0ABM5WIQ5_9BURK</name>
<dbReference type="InterPro" id="IPR027417">
    <property type="entry name" value="P-loop_NTPase"/>
</dbReference>
<keyword evidence="4 6" id="KW-0547">Nucleotide-binding</keyword>
<proteinExistence type="inferred from homology"/>
<comment type="caution">
    <text evidence="6">Lacks conserved residue(s) required for the propagation of feature annotation.</text>
</comment>
<evidence type="ECO:0000256" key="2">
    <source>
        <dbReference type="ARBA" id="ARBA00005069"/>
    </source>
</evidence>
<accession>A0ABM5WIQ5</accession>
<dbReference type="NCBIfam" id="NF007485">
    <property type="entry name" value="PRK10078.1"/>
    <property type="match status" value="1"/>
</dbReference>
<dbReference type="NCBIfam" id="TIGR02322">
    <property type="entry name" value="phosphon_PhnN"/>
    <property type="match status" value="1"/>
</dbReference>
<evidence type="ECO:0000313" key="8">
    <source>
        <dbReference type="Proteomes" id="UP000060277"/>
    </source>
</evidence>
<organism evidence="7 8">
    <name type="scientific">Pandoraea norimbergensis</name>
    <dbReference type="NCBI Taxonomy" id="93219"/>
    <lineage>
        <taxon>Bacteria</taxon>
        <taxon>Pseudomonadati</taxon>
        <taxon>Pseudomonadota</taxon>
        <taxon>Betaproteobacteria</taxon>
        <taxon>Burkholderiales</taxon>
        <taxon>Burkholderiaceae</taxon>
        <taxon>Pandoraea</taxon>
    </lineage>
</organism>
<dbReference type="Proteomes" id="UP000060277">
    <property type="component" value="Chromosome"/>
</dbReference>
<comment type="pathway">
    <text evidence="2 6">Metabolic intermediate biosynthesis; 5-phospho-alpha-D-ribose 1-diphosphate biosynthesis; 5-phospho-alpha-D-ribose 1-diphosphate from D-ribose 5-phosphate (route II): step 3/3.</text>
</comment>
<evidence type="ECO:0000256" key="6">
    <source>
        <dbReference type="HAMAP-Rule" id="MF_00836"/>
    </source>
</evidence>
<keyword evidence="8" id="KW-1185">Reference proteome</keyword>
<dbReference type="EMBL" id="CP013480">
    <property type="protein sequence ID" value="ALS60248.1"/>
    <property type="molecule type" value="Genomic_DNA"/>
</dbReference>
<dbReference type="Gene3D" id="3.40.50.300">
    <property type="entry name" value="P-loop containing nucleotide triphosphate hydrolases"/>
    <property type="match status" value="1"/>
</dbReference>
<sequence>MNRARLFYVMGASGAGKDSLLAYARERIGGQSAAAAPVLFAHRYITRPPTADGENHVALSSAEFTQRHALGCFALDWESHGCRYGIGVEIDAWLTAGASVVMNGSRAFLERAVQRYGERLSLVEIQVDAQVRAQRLASRGRESGEALDQRVAHRVQWTPPDGIALAVIANNGTLAQAGDALVAVLTRRDGAEG</sequence>
<gene>
    <name evidence="6" type="primary">phnN</name>
    <name evidence="7" type="ORF">AT302_11185</name>
</gene>